<comment type="caution">
    <text evidence="2">The sequence shown here is derived from an EMBL/GenBank/DDBJ whole genome shotgun (WGS) entry which is preliminary data.</text>
</comment>
<dbReference type="EMBL" id="MVDD01000002">
    <property type="protein sequence ID" value="PKQ65135.1"/>
    <property type="molecule type" value="Genomic_DNA"/>
</dbReference>
<keyword evidence="3" id="KW-1185">Reference proteome</keyword>
<dbReference type="Pfam" id="PF00485">
    <property type="entry name" value="PRK"/>
    <property type="match status" value="1"/>
</dbReference>
<dbReference type="SUPFAM" id="SSF55186">
    <property type="entry name" value="ThrRS/AlaRS common domain"/>
    <property type="match status" value="1"/>
</dbReference>
<reference evidence="2 3" key="1">
    <citation type="journal article" date="2017" name="Front. Microbiol.">
        <title>Labilibaculum manganireducens gen. nov., sp. nov. and Labilibaculum filiforme sp. nov., Novel Bacteroidetes Isolated from Subsurface Sediments of the Baltic Sea.</title>
        <authorList>
            <person name="Vandieken V."/>
            <person name="Marshall I.P."/>
            <person name="Niemann H."/>
            <person name="Engelen B."/>
            <person name="Cypionka H."/>
        </authorList>
    </citation>
    <scope>NUCLEOTIDE SEQUENCE [LARGE SCALE GENOMIC DNA]</scope>
    <source>
        <strain evidence="2 3">59.16B</strain>
    </source>
</reference>
<evidence type="ECO:0000259" key="1">
    <source>
        <dbReference type="Pfam" id="PF00485"/>
    </source>
</evidence>
<dbReference type="Gene3D" id="3.40.50.300">
    <property type="entry name" value="P-loop containing nucleotide triphosphate hydrolases"/>
    <property type="match status" value="1"/>
</dbReference>
<dbReference type="Gene3D" id="3.30.980.10">
    <property type="entry name" value="Threonyl-trna Synthetase, Chain A, domain 2"/>
    <property type="match status" value="1"/>
</dbReference>
<sequence length="555" mass="63796">MGKLIDIYFEDLKEKRSYAIGTDLQTILADHKPQYNGEVLGAMVNNKLKELTYEIYKPKKVLFVDGTHPDGRRMYVRSLCFLLYKAVHDLYPKASFRVEHSISNGLYCRVTDKNILLTPEDVENIKKRMQAIVEEDLPFIREEIETEKAIELFEANGLKEKTSLFKTRGNLFTSVYHLGDSVDYFYGFLVPSTGKLKVFDLLPFAQGMLLMAPGRRDTSVTEPFIPQEKMLKIFSEYKRWGNVLNISNVGDLNGYVENNNISELIKISEALHEKKISQIADKIRKKKKHTKLILISGPSSSGKTTFGKRLAIQLKVAGLHPVNLSLDNYFVNRDKTPRDENGEYDFEALESLDIRLFNENLVDLLNGNEVELPKFSFETGTRYYDGEKLKINGKQVLVVEGIHALNPKLTPLIADDSKFRIYISALTSISIDGHNRIPSTDNRLIRRIVRDHKYRNYSALDTISRWPSVRRGEEKNIFPYQEEADVMFNSALQYELGVLKRYAEPILKEIQPNQAEYSEANRLLKFFSYFVPISDAEIPPTSLMREFLGGSTFEY</sequence>
<dbReference type="AlphaFoldDB" id="A0A2N3I4A2"/>
<dbReference type="GO" id="GO:0016301">
    <property type="term" value="F:kinase activity"/>
    <property type="evidence" value="ECO:0007669"/>
    <property type="project" value="InterPro"/>
</dbReference>
<dbReference type="InterPro" id="IPR027417">
    <property type="entry name" value="P-loop_NTPase"/>
</dbReference>
<dbReference type="RefSeq" id="WP_101260243.1">
    <property type="nucleotide sequence ID" value="NZ_MVDD01000002.1"/>
</dbReference>
<evidence type="ECO:0000313" key="2">
    <source>
        <dbReference type="EMBL" id="PKQ65135.1"/>
    </source>
</evidence>
<dbReference type="SUPFAM" id="SSF52540">
    <property type="entry name" value="P-loop containing nucleoside triphosphate hydrolases"/>
    <property type="match status" value="1"/>
</dbReference>
<dbReference type="OrthoDB" id="9764644at2"/>
<dbReference type="FunFam" id="3.40.50.300:FF:001230">
    <property type="entry name" value="Phosphoribulokinase/uridine kinase family protein"/>
    <property type="match status" value="1"/>
</dbReference>
<protein>
    <submittedName>
        <fullName evidence="2">AAA family ATPase</fullName>
    </submittedName>
</protein>
<dbReference type="GO" id="GO:0005524">
    <property type="term" value="F:ATP binding"/>
    <property type="evidence" value="ECO:0007669"/>
    <property type="project" value="InterPro"/>
</dbReference>
<dbReference type="InterPro" id="IPR018163">
    <property type="entry name" value="Thr/Ala-tRNA-synth_IIc_edit"/>
</dbReference>
<organism evidence="2 3">
    <name type="scientific">Labilibaculum filiforme</name>
    <dbReference type="NCBI Taxonomy" id="1940526"/>
    <lineage>
        <taxon>Bacteria</taxon>
        <taxon>Pseudomonadati</taxon>
        <taxon>Bacteroidota</taxon>
        <taxon>Bacteroidia</taxon>
        <taxon>Marinilabiliales</taxon>
        <taxon>Marinifilaceae</taxon>
        <taxon>Labilibaculum</taxon>
    </lineage>
</organism>
<evidence type="ECO:0000313" key="3">
    <source>
        <dbReference type="Proteomes" id="UP000233535"/>
    </source>
</evidence>
<dbReference type="Proteomes" id="UP000233535">
    <property type="component" value="Unassembled WGS sequence"/>
</dbReference>
<accession>A0A2N3I4A2</accession>
<gene>
    <name evidence="2" type="ORF">BZG02_04725</name>
</gene>
<dbReference type="InterPro" id="IPR006083">
    <property type="entry name" value="PRK/URK"/>
</dbReference>
<feature type="domain" description="Phosphoribulokinase/uridine kinase" evidence="1">
    <location>
        <begin position="293"/>
        <end position="490"/>
    </location>
</feature>
<name>A0A2N3I4A2_9BACT</name>
<dbReference type="PANTHER" id="PTHR10285">
    <property type="entry name" value="URIDINE KINASE"/>
    <property type="match status" value="1"/>
</dbReference>
<proteinExistence type="predicted"/>
<dbReference type="CDD" id="cd02028">
    <property type="entry name" value="UMPK_like"/>
    <property type="match status" value="1"/>
</dbReference>